<gene>
    <name evidence="3" type="ORF">SAMN05421748_15030</name>
</gene>
<dbReference type="InterPro" id="IPR005543">
    <property type="entry name" value="PASTA_dom"/>
</dbReference>
<feature type="region of interest" description="Disordered" evidence="1">
    <location>
        <begin position="36"/>
        <end position="88"/>
    </location>
</feature>
<proteinExistence type="predicted"/>
<dbReference type="EMBL" id="OBDY01000050">
    <property type="protein sequence ID" value="SNY74153.1"/>
    <property type="molecule type" value="Genomic_DNA"/>
</dbReference>
<feature type="compositionally biased region" description="Low complexity" evidence="1">
    <location>
        <begin position="67"/>
        <end position="88"/>
    </location>
</feature>
<evidence type="ECO:0000256" key="1">
    <source>
        <dbReference type="SAM" id="MobiDB-lite"/>
    </source>
</evidence>
<sequence>MLILCVGGTVIAAVSSGDAKDSFEEGYAKGAAAAQASAQQTTPSTPAAAATTAAVPAQPADLPTSAPPTTKAPTTKAPTTKAPVTKAAPAKIKVPSGVGLDYQSAQDLRRSAGLIVAPAKDATGAHRLPVIDANWVVLAQDLKPGSTVESGSLITATVKKYSDD</sequence>
<accession>A0A285KPL4</accession>
<name>A0A285KPL4_9ACTN</name>
<protein>
    <recommendedName>
        <fullName evidence="2">PASTA domain-containing protein</fullName>
    </recommendedName>
</protein>
<evidence type="ECO:0000259" key="2">
    <source>
        <dbReference type="PROSITE" id="PS51178"/>
    </source>
</evidence>
<dbReference type="RefSeq" id="WP_143235522.1">
    <property type="nucleotide sequence ID" value="NZ_OBDY01000050.1"/>
</dbReference>
<dbReference type="PROSITE" id="PS51178">
    <property type="entry name" value="PASTA"/>
    <property type="match status" value="1"/>
</dbReference>
<dbReference type="AlphaFoldDB" id="A0A285KPL4"/>
<keyword evidence="4" id="KW-1185">Reference proteome</keyword>
<evidence type="ECO:0000313" key="3">
    <source>
        <dbReference type="EMBL" id="SNY74153.1"/>
    </source>
</evidence>
<feature type="compositionally biased region" description="Low complexity" evidence="1">
    <location>
        <begin position="36"/>
        <end position="60"/>
    </location>
</feature>
<dbReference type="OrthoDB" id="4335972at2"/>
<dbReference type="Gene3D" id="3.30.10.20">
    <property type="match status" value="1"/>
</dbReference>
<reference evidence="3 4" key="1">
    <citation type="submission" date="2017-09" db="EMBL/GenBank/DDBJ databases">
        <authorList>
            <person name="Ehlers B."/>
            <person name="Leendertz F.H."/>
        </authorList>
    </citation>
    <scope>NUCLEOTIDE SEQUENCE [LARGE SCALE GENOMIC DNA]</scope>
    <source>
        <strain evidence="3 4">CGMCC 4.6857</strain>
    </source>
</reference>
<evidence type="ECO:0000313" key="4">
    <source>
        <dbReference type="Proteomes" id="UP000219612"/>
    </source>
</evidence>
<dbReference type="Proteomes" id="UP000219612">
    <property type="component" value="Unassembled WGS sequence"/>
</dbReference>
<organism evidence="3 4">
    <name type="scientific">Paractinoplanes atraurantiacus</name>
    <dbReference type="NCBI Taxonomy" id="1036182"/>
    <lineage>
        <taxon>Bacteria</taxon>
        <taxon>Bacillati</taxon>
        <taxon>Actinomycetota</taxon>
        <taxon>Actinomycetes</taxon>
        <taxon>Micromonosporales</taxon>
        <taxon>Micromonosporaceae</taxon>
        <taxon>Paractinoplanes</taxon>
    </lineage>
</organism>
<feature type="domain" description="PASTA" evidence="2">
    <location>
        <begin position="88"/>
        <end position="160"/>
    </location>
</feature>